<dbReference type="PROSITE" id="PS50928">
    <property type="entry name" value="ABC_TM1"/>
    <property type="match status" value="1"/>
</dbReference>
<dbReference type="Gene3D" id="1.10.3720.10">
    <property type="entry name" value="MetI-like"/>
    <property type="match status" value="1"/>
</dbReference>
<evidence type="ECO:0000256" key="1">
    <source>
        <dbReference type="ARBA" id="ARBA00004651"/>
    </source>
</evidence>
<dbReference type="CDD" id="cd06261">
    <property type="entry name" value="TM_PBP2"/>
    <property type="match status" value="1"/>
</dbReference>
<organism evidence="10 11">
    <name type="scientific">Sinorhizobium chiapasense</name>
    <dbReference type="NCBI Taxonomy" id="501572"/>
    <lineage>
        <taxon>Bacteria</taxon>
        <taxon>Pseudomonadati</taxon>
        <taxon>Pseudomonadota</taxon>
        <taxon>Alphaproteobacteria</taxon>
        <taxon>Hyphomicrobiales</taxon>
        <taxon>Rhizobiaceae</taxon>
        <taxon>Sinorhizobium/Ensifer group</taxon>
        <taxon>Sinorhizobium</taxon>
    </lineage>
</organism>
<feature type="transmembrane region" description="Helical" evidence="8">
    <location>
        <begin position="291"/>
        <end position="311"/>
    </location>
</feature>
<proteinExistence type="inferred from homology"/>
<evidence type="ECO:0000256" key="8">
    <source>
        <dbReference type="RuleBase" id="RU363032"/>
    </source>
</evidence>
<evidence type="ECO:0000256" key="5">
    <source>
        <dbReference type="ARBA" id="ARBA00022692"/>
    </source>
</evidence>
<keyword evidence="3 8" id="KW-0813">Transport</keyword>
<feature type="domain" description="ABC transmembrane type-1" evidence="9">
    <location>
        <begin position="92"/>
        <end position="307"/>
    </location>
</feature>
<dbReference type="EMBL" id="CP133150">
    <property type="protein sequence ID" value="WVT06247.1"/>
    <property type="molecule type" value="Genomic_DNA"/>
</dbReference>
<sequence>MDSKIRGSGLQPAAVIGQPTGGRWFGYQKREALVPYAFLLPSFLILAVVFFYPMIYAIIISFYSNDIGSAARFVGWENYRGVISSDWFPTVMKTSVLWTIGNVVFVCGFSLAIALMLDSKFPARGFVRALFFLPWAIPYVAAGLIWGWMFDYEFGVLNYLIHAIGLSSDKINFLIACPEAFFSLTGVSIWKLVPFGTVMFLAGLQTIPAEYYEAAKIDGAGPFQSFRFVTLPGLRNVAIMLTLLITIWSFGRTFTVIFLLTEGGPAGCTETIVIRSYLEAFKFFRVGTASAIGAIVLAISLVFSIAYLAFLHRKGRTQS</sequence>
<reference evidence="10" key="1">
    <citation type="submission" date="2023-08" db="EMBL/GenBank/DDBJ databases">
        <title>Complete genome sequence of Sinorhizobium chiapanecum ITTG S70 isolated from Acaciella angustissima nodules in Chiapas-Mexico.</title>
        <authorList>
            <person name="Rincon-Rosales R."/>
            <person name="Rogel M.A."/>
            <person name="Rincon-Medina C.I."/>
            <person name="Guerrero G."/>
            <person name="Manzano-Gomez L.A."/>
            <person name="Lopez-Lopez A."/>
            <person name="Rincon Molina F.A."/>
            <person name="Martinez-Romero E."/>
        </authorList>
    </citation>
    <scope>NUCLEOTIDE SEQUENCE</scope>
    <source>
        <strain evidence="10">ITTG S70</strain>
        <plasmid evidence="10">pSchITTGS70b</plasmid>
    </source>
</reference>
<feature type="transmembrane region" description="Helical" evidence="8">
    <location>
        <begin position="192"/>
        <end position="212"/>
    </location>
</feature>
<evidence type="ECO:0000259" key="9">
    <source>
        <dbReference type="PROSITE" id="PS50928"/>
    </source>
</evidence>
<keyword evidence="5 8" id="KW-0812">Transmembrane</keyword>
<dbReference type="SUPFAM" id="SSF161098">
    <property type="entry name" value="MetI-like"/>
    <property type="match status" value="1"/>
</dbReference>
<keyword evidence="6 8" id="KW-1133">Transmembrane helix</keyword>
<feature type="transmembrane region" description="Helical" evidence="8">
    <location>
        <begin position="96"/>
        <end position="117"/>
    </location>
</feature>
<dbReference type="InterPro" id="IPR050809">
    <property type="entry name" value="UgpAE/MalFG_permease"/>
</dbReference>
<feature type="transmembrane region" description="Helical" evidence="8">
    <location>
        <begin position="233"/>
        <end position="251"/>
    </location>
</feature>
<comment type="similarity">
    <text evidence="2 8">Belongs to the binding-protein-dependent transport system permease family.</text>
</comment>
<evidence type="ECO:0000256" key="7">
    <source>
        <dbReference type="ARBA" id="ARBA00023136"/>
    </source>
</evidence>
<evidence type="ECO:0000313" key="10">
    <source>
        <dbReference type="EMBL" id="WVT06247.1"/>
    </source>
</evidence>
<protein>
    <submittedName>
        <fullName evidence="10">Sugar ABC transporter permease</fullName>
    </submittedName>
</protein>
<keyword evidence="7 8" id="KW-0472">Membrane</keyword>
<evidence type="ECO:0000256" key="6">
    <source>
        <dbReference type="ARBA" id="ARBA00022989"/>
    </source>
</evidence>
<evidence type="ECO:0000256" key="4">
    <source>
        <dbReference type="ARBA" id="ARBA00022475"/>
    </source>
</evidence>
<feature type="transmembrane region" description="Helical" evidence="8">
    <location>
        <begin position="129"/>
        <end position="149"/>
    </location>
</feature>
<dbReference type="PANTHER" id="PTHR43227">
    <property type="entry name" value="BLL4140 PROTEIN"/>
    <property type="match status" value="1"/>
</dbReference>
<dbReference type="Pfam" id="PF00528">
    <property type="entry name" value="BPD_transp_1"/>
    <property type="match status" value="1"/>
</dbReference>
<evidence type="ECO:0000256" key="2">
    <source>
        <dbReference type="ARBA" id="ARBA00009306"/>
    </source>
</evidence>
<dbReference type="InterPro" id="IPR035906">
    <property type="entry name" value="MetI-like_sf"/>
</dbReference>
<accession>A0ABZ2BFE5</accession>
<dbReference type="PANTHER" id="PTHR43227:SF7">
    <property type="entry name" value="ARABINOOLIGOSACCHARIDES TRANSPORT SYSTEM PERMEASE PROTEIN ARAP"/>
    <property type="match status" value="1"/>
</dbReference>
<evidence type="ECO:0000313" key="11">
    <source>
        <dbReference type="Proteomes" id="UP001432360"/>
    </source>
</evidence>
<dbReference type="InterPro" id="IPR000515">
    <property type="entry name" value="MetI-like"/>
</dbReference>
<dbReference type="RefSeq" id="WP_331375311.1">
    <property type="nucleotide sequence ID" value="NZ_CP133150.1"/>
</dbReference>
<geneLocation type="plasmid" evidence="10 11">
    <name>pSchITTGS70b</name>
</geneLocation>
<comment type="subcellular location">
    <subcellularLocation>
        <location evidence="1 8">Cell membrane</location>
        <topology evidence="1 8">Multi-pass membrane protein</topology>
    </subcellularLocation>
</comment>
<name>A0ABZ2BFE5_9HYPH</name>
<gene>
    <name evidence="10" type="ORF">RB548_22775</name>
</gene>
<keyword evidence="4" id="KW-1003">Cell membrane</keyword>
<dbReference type="Proteomes" id="UP001432360">
    <property type="component" value="Plasmid pSchITTGS70b"/>
</dbReference>
<keyword evidence="10" id="KW-0614">Plasmid</keyword>
<keyword evidence="11" id="KW-1185">Reference proteome</keyword>
<feature type="transmembrane region" description="Helical" evidence="8">
    <location>
        <begin position="33"/>
        <end position="63"/>
    </location>
</feature>
<evidence type="ECO:0000256" key="3">
    <source>
        <dbReference type="ARBA" id="ARBA00022448"/>
    </source>
</evidence>